<accession>A0A6F8ZE73</accession>
<evidence type="ECO:0000259" key="9">
    <source>
        <dbReference type="PROSITE" id="PS50850"/>
    </source>
</evidence>
<feature type="transmembrane region" description="Helical" evidence="8">
    <location>
        <begin position="214"/>
        <end position="236"/>
    </location>
</feature>
<evidence type="ECO:0000256" key="1">
    <source>
        <dbReference type="ARBA" id="ARBA00004651"/>
    </source>
</evidence>
<feature type="transmembrane region" description="Helical" evidence="8">
    <location>
        <begin position="121"/>
        <end position="142"/>
    </location>
</feature>
<evidence type="ECO:0000256" key="8">
    <source>
        <dbReference type="SAM" id="Phobius"/>
    </source>
</evidence>
<dbReference type="InterPro" id="IPR036259">
    <property type="entry name" value="MFS_trans_sf"/>
</dbReference>
<feature type="transmembrane region" description="Helical" evidence="8">
    <location>
        <begin position="24"/>
        <end position="47"/>
    </location>
</feature>
<dbReference type="GO" id="GO:0005886">
    <property type="term" value="C:plasma membrane"/>
    <property type="evidence" value="ECO:0007669"/>
    <property type="project" value="UniProtKB-SubCell"/>
</dbReference>
<dbReference type="PANTHER" id="PTHR42718">
    <property type="entry name" value="MAJOR FACILITATOR SUPERFAMILY MULTIDRUG TRANSPORTER MFSC"/>
    <property type="match status" value="1"/>
</dbReference>
<evidence type="ECO:0000256" key="4">
    <source>
        <dbReference type="ARBA" id="ARBA00022692"/>
    </source>
</evidence>
<dbReference type="Gene3D" id="1.20.1250.20">
    <property type="entry name" value="MFS general substrate transporter like domains"/>
    <property type="match status" value="2"/>
</dbReference>
<keyword evidence="5 8" id="KW-1133">Transmembrane helix</keyword>
<keyword evidence="3" id="KW-1003">Cell membrane</keyword>
<comment type="subcellular location">
    <subcellularLocation>
        <location evidence="1">Cell membrane</location>
        <topology evidence="1">Multi-pass membrane protein</topology>
    </subcellularLocation>
</comment>
<feature type="transmembrane region" description="Helical" evidence="8">
    <location>
        <begin position="361"/>
        <end position="381"/>
    </location>
</feature>
<feature type="transmembrane region" description="Helical" evidence="8">
    <location>
        <begin position="182"/>
        <end position="202"/>
    </location>
</feature>
<dbReference type="AlphaFoldDB" id="A0A6F8ZE73"/>
<keyword evidence="4 8" id="KW-0812">Transmembrane</keyword>
<feature type="transmembrane region" description="Helical" evidence="8">
    <location>
        <begin position="154"/>
        <end position="176"/>
    </location>
</feature>
<evidence type="ECO:0000256" key="5">
    <source>
        <dbReference type="ARBA" id="ARBA00022989"/>
    </source>
</evidence>
<dbReference type="EMBL" id="LR778114">
    <property type="protein sequence ID" value="CAB1128055.1"/>
    <property type="molecule type" value="Genomic_DNA"/>
</dbReference>
<dbReference type="Proteomes" id="UP000503399">
    <property type="component" value="Chromosome"/>
</dbReference>
<feature type="transmembrane region" description="Helical" evidence="8">
    <location>
        <begin position="387"/>
        <end position="411"/>
    </location>
</feature>
<feature type="region of interest" description="Disordered" evidence="7">
    <location>
        <begin position="564"/>
        <end position="585"/>
    </location>
</feature>
<dbReference type="SUPFAM" id="SSF103473">
    <property type="entry name" value="MFS general substrate transporter"/>
    <property type="match status" value="1"/>
</dbReference>
<keyword evidence="2" id="KW-0813">Transport</keyword>
<dbReference type="InterPro" id="IPR011701">
    <property type="entry name" value="MFS"/>
</dbReference>
<feature type="transmembrane region" description="Helical" evidence="8">
    <location>
        <begin position="248"/>
        <end position="268"/>
    </location>
</feature>
<feature type="transmembrane region" description="Helical" evidence="8">
    <location>
        <begin position="59"/>
        <end position="78"/>
    </location>
</feature>
<feature type="transmembrane region" description="Helical" evidence="8">
    <location>
        <begin position="90"/>
        <end position="109"/>
    </location>
</feature>
<name>A0A6F8ZE73_9FIRM</name>
<protein>
    <submittedName>
        <fullName evidence="10">MFS transporter</fullName>
    </submittedName>
</protein>
<dbReference type="InterPro" id="IPR020846">
    <property type="entry name" value="MFS_dom"/>
</dbReference>
<evidence type="ECO:0000256" key="7">
    <source>
        <dbReference type="SAM" id="MobiDB-lite"/>
    </source>
</evidence>
<evidence type="ECO:0000256" key="3">
    <source>
        <dbReference type="ARBA" id="ARBA00022475"/>
    </source>
</evidence>
<evidence type="ECO:0000256" key="2">
    <source>
        <dbReference type="ARBA" id="ARBA00022448"/>
    </source>
</evidence>
<dbReference type="Pfam" id="PF07690">
    <property type="entry name" value="MFS_1"/>
    <property type="match status" value="1"/>
</dbReference>
<evidence type="ECO:0000313" key="11">
    <source>
        <dbReference type="Proteomes" id="UP000503399"/>
    </source>
</evidence>
<feature type="transmembrane region" description="Helical" evidence="8">
    <location>
        <begin position="289"/>
        <end position="317"/>
    </location>
</feature>
<keyword evidence="6 8" id="KW-0472">Membrane</keyword>
<dbReference type="CDD" id="cd17321">
    <property type="entry name" value="MFS_MMR_MDR_like"/>
    <property type="match status" value="1"/>
</dbReference>
<feature type="transmembrane region" description="Helical" evidence="8">
    <location>
        <begin position="329"/>
        <end position="349"/>
    </location>
</feature>
<feature type="domain" description="Major facilitator superfamily (MFS) profile" evidence="9">
    <location>
        <begin position="18"/>
        <end position="493"/>
    </location>
</feature>
<organism evidence="10 11">
    <name type="scientific">Candidatus Hydrogenisulfobacillus filiaventi</name>
    <dbReference type="NCBI Taxonomy" id="2707344"/>
    <lineage>
        <taxon>Bacteria</taxon>
        <taxon>Bacillati</taxon>
        <taxon>Bacillota</taxon>
        <taxon>Clostridia</taxon>
        <taxon>Eubacteriales</taxon>
        <taxon>Clostridiales Family XVII. Incertae Sedis</taxon>
        <taxon>Candidatus Hydrogenisulfobacillus</taxon>
    </lineage>
</organism>
<gene>
    <name evidence="10" type="ORF">R50_0549</name>
</gene>
<sequence>MATLTSPSRPAPAYKWIALSNTTLGMLMAMLNMSSLLIALPAVFRGIRLNPLDPVNFSYLLWILMGYMLVTAVLVVTFGRIGDLYGRVRMYNLGFAVFTAGSILLSLTWSTGPAGAVELIAFRMLQAVGGALLMANSAAILTDAFPPRQRGMAMGINQIAALVGQFAGLILGGLLAAVDWRWVFLVNVPVGLFGTVWAYLQLREVGERHPARIDWAGNLTFAVGLTVLLVAITYGIKPYGHAQMGWGNPWVLAGLAAGLIILGLFVWVEYRVPEPMFHMGLFRIRAFTAGSLAGLISAIGRGGLQFMLIIWLQGIWLPMHGYNYTQTPLWAGIYLLPLTAGFILAGPTSGWLSDRYGARPFATGGMLLAALTFGLFLLLPVDFSYPVFALVLFLNGIAFGLFGAPNTTAIMNSVPPRHRGAASGMRSTFQNTGMPLSIGIFFSLMIAGLSASVPPTLFKGLTANGVPAPVAAALSRLPPVSYLFAAFLGYNPLGTLLGPRVLAALPPESAARLTGRTFFPSLIAGPFRHGLVVVFTFSIAMSLIAAGASWMRGGRFIYEEEVGPLPAGAPEQDRPDQAGPAAGRR</sequence>
<feature type="transmembrane region" description="Helical" evidence="8">
    <location>
        <begin position="527"/>
        <end position="548"/>
    </location>
</feature>
<proteinExistence type="predicted"/>
<feature type="transmembrane region" description="Helical" evidence="8">
    <location>
        <begin position="432"/>
        <end position="453"/>
    </location>
</feature>
<reference evidence="10 11" key="1">
    <citation type="submission" date="2020-02" db="EMBL/GenBank/DDBJ databases">
        <authorList>
            <person name="Hogendoorn C."/>
        </authorList>
    </citation>
    <scope>NUCLEOTIDE SEQUENCE [LARGE SCALE GENOMIC DNA]</scope>
    <source>
        <strain evidence="10">R501</strain>
    </source>
</reference>
<dbReference type="GO" id="GO:0022857">
    <property type="term" value="F:transmembrane transporter activity"/>
    <property type="evidence" value="ECO:0007669"/>
    <property type="project" value="InterPro"/>
</dbReference>
<keyword evidence="11" id="KW-1185">Reference proteome</keyword>
<evidence type="ECO:0000313" key="10">
    <source>
        <dbReference type="EMBL" id="CAB1128055.1"/>
    </source>
</evidence>
<dbReference type="KEGG" id="hfv:R50_0549"/>
<dbReference type="PANTHER" id="PTHR42718:SF46">
    <property type="entry name" value="BLR6921 PROTEIN"/>
    <property type="match status" value="1"/>
</dbReference>
<evidence type="ECO:0000256" key="6">
    <source>
        <dbReference type="ARBA" id="ARBA00023136"/>
    </source>
</evidence>
<dbReference type="PROSITE" id="PS50850">
    <property type="entry name" value="MFS"/>
    <property type="match status" value="1"/>
</dbReference>